<evidence type="ECO:0000256" key="2">
    <source>
        <dbReference type="ARBA" id="ARBA00022448"/>
    </source>
</evidence>
<evidence type="ECO:0000259" key="12">
    <source>
        <dbReference type="Pfam" id="PF18437"/>
    </source>
</evidence>
<dbReference type="GO" id="GO:0051028">
    <property type="term" value="P:mRNA transport"/>
    <property type="evidence" value="ECO:0007669"/>
    <property type="project" value="UniProtKB-KW"/>
</dbReference>
<organism evidence="13 14">
    <name type="scientific">Chironomus riparius</name>
    <dbReference type="NCBI Taxonomy" id="315576"/>
    <lineage>
        <taxon>Eukaryota</taxon>
        <taxon>Metazoa</taxon>
        <taxon>Ecdysozoa</taxon>
        <taxon>Arthropoda</taxon>
        <taxon>Hexapoda</taxon>
        <taxon>Insecta</taxon>
        <taxon>Pterygota</taxon>
        <taxon>Neoptera</taxon>
        <taxon>Endopterygota</taxon>
        <taxon>Diptera</taxon>
        <taxon>Nematocera</taxon>
        <taxon>Chironomoidea</taxon>
        <taxon>Chironomidae</taxon>
        <taxon>Chironominae</taxon>
        <taxon>Chironomus</taxon>
    </lineage>
</organism>
<feature type="region of interest" description="Disordered" evidence="10">
    <location>
        <begin position="125"/>
        <end position="151"/>
    </location>
</feature>
<dbReference type="PANTHER" id="PTHR13000">
    <property type="entry name" value="NUCLEOPORIN P54"/>
    <property type="match status" value="1"/>
</dbReference>
<feature type="compositionally biased region" description="Low complexity" evidence="10">
    <location>
        <begin position="85"/>
        <end position="99"/>
    </location>
</feature>
<dbReference type="AlphaFoldDB" id="A0A9N9RLU8"/>
<evidence type="ECO:0000256" key="7">
    <source>
        <dbReference type="ARBA" id="ARBA00023132"/>
    </source>
</evidence>
<keyword evidence="7" id="KW-0906">Nuclear pore complex</keyword>
<evidence type="ECO:0000259" key="11">
    <source>
        <dbReference type="Pfam" id="PF13874"/>
    </source>
</evidence>
<evidence type="ECO:0008006" key="15">
    <source>
        <dbReference type="Google" id="ProtNLM"/>
    </source>
</evidence>
<dbReference type="GO" id="GO:0006999">
    <property type="term" value="P:nuclear pore organization"/>
    <property type="evidence" value="ECO:0007669"/>
    <property type="project" value="TreeGrafter"/>
</dbReference>
<dbReference type="Gene3D" id="1.20.5.490">
    <property type="entry name" value="Single helix bin"/>
    <property type="match status" value="1"/>
</dbReference>
<keyword evidence="4" id="KW-0509">mRNA transport</keyword>
<dbReference type="Pfam" id="PF13874">
    <property type="entry name" value="Nup54"/>
    <property type="match status" value="1"/>
</dbReference>
<evidence type="ECO:0000256" key="6">
    <source>
        <dbReference type="ARBA" id="ARBA00023010"/>
    </source>
</evidence>
<dbReference type="Pfam" id="PF18437">
    <property type="entry name" value="Nup54_C"/>
    <property type="match status" value="1"/>
</dbReference>
<gene>
    <name evidence="13" type="ORF">CHIRRI_LOCUS3620</name>
</gene>
<comment type="similarity">
    <text evidence="9">Belongs to the NUP54 family.</text>
</comment>
<keyword evidence="2" id="KW-0813">Transport</keyword>
<feature type="domain" description="Nup54 C-terminal interacting" evidence="12">
    <location>
        <begin position="533"/>
        <end position="571"/>
    </location>
</feature>
<feature type="compositionally biased region" description="Low complexity" evidence="10">
    <location>
        <begin position="179"/>
        <end position="191"/>
    </location>
</feature>
<dbReference type="EMBL" id="OU895877">
    <property type="protein sequence ID" value="CAG9800681.1"/>
    <property type="molecule type" value="Genomic_DNA"/>
</dbReference>
<dbReference type="Proteomes" id="UP001153620">
    <property type="component" value="Chromosome 1"/>
</dbReference>
<dbReference type="OrthoDB" id="6162375at2759"/>
<evidence type="ECO:0000313" key="13">
    <source>
        <dbReference type="EMBL" id="CAG9800681.1"/>
    </source>
</evidence>
<dbReference type="Gene3D" id="1.20.5.170">
    <property type="match status" value="1"/>
</dbReference>
<keyword evidence="5" id="KW-0653">Protein transport</keyword>
<evidence type="ECO:0000256" key="8">
    <source>
        <dbReference type="ARBA" id="ARBA00023242"/>
    </source>
</evidence>
<reference evidence="13" key="2">
    <citation type="submission" date="2022-10" db="EMBL/GenBank/DDBJ databases">
        <authorList>
            <consortium name="ENA_rothamsted_submissions"/>
            <consortium name="culmorum"/>
            <person name="King R."/>
        </authorList>
    </citation>
    <scope>NUCLEOTIDE SEQUENCE</scope>
</reference>
<dbReference type="PANTHER" id="PTHR13000:SF0">
    <property type="entry name" value="NUCLEOPORIN P54"/>
    <property type="match status" value="1"/>
</dbReference>
<dbReference type="InterPro" id="IPR025712">
    <property type="entry name" value="Nup54_alpha-helical_dom"/>
</dbReference>
<feature type="region of interest" description="Disordered" evidence="10">
    <location>
        <begin position="44"/>
        <end position="113"/>
    </location>
</feature>
<accession>A0A9N9RLU8</accession>
<feature type="compositionally biased region" description="Low complexity" evidence="10">
    <location>
        <begin position="58"/>
        <end position="73"/>
    </location>
</feature>
<feature type="domain" description="Nucleoporin Nup54 alpha-helical" evidence="11">
    <location>
        <begin position="380"/>
        <end position="518"/>
    </location>
</feature>
<protein>
    <recommendedName>
        <fullName evidence="15">Nucleoporin Nup54 alpha-helical domain-containing protein</fullName>
    </recommendedName>
</protein>
<evidence type="ECO:0000256" key="3">
    <source>
        <dbReference type="ARBA" id="ARBA00022737"/>
    </source>
</evidence>
<keyword evidence="14" id="KW-1185">Reference proteome</keyword>
<dbReference type="InterPro" id="IPR040985">
    <property type="entry name" value="Nup54_C"/>
</dbReference>
<dbReference type="GO" id="GO:0044613">
    <property type="term" value="C:nuclear pore central transport channel"/>
    <property type="evidence" value="ECO:0007669"/>
    <property type="project" value="TreeGrafter"/>
</dbReference>
<reference evidence="13" key="1">
    <citation type="submission" date="2022-01" db="EMBL/GenBank/DDBJ databases">
        <authorList>
            <person name="King R."/>
        </authorList>
    </citation>
    <scope>NUCLEOTIDE SEQUENCE</scope>
</reference>
<dbReference type="GO" id="GO:0017056">
    <property type="term" value="F:structural constituent of nuclear pore"/>
    <property type="evidence" value="ECO:0007669"/>
    <property type="project" value="TreeGrafter"/>
</dbReference>
<name>A0A9N9RLU8_9DIPT</name>
<evidence type="ECO:0000256" key="9">
    <source>
        <dbReference type="ARBA" id="ARBA00060798"/>
    </source>
</evidence>
<sequence>MSFNFGNTSAPALGSTSTPAKPAFGFSFGTQAATVTSAPPAFGSNTSTFGTPQTSLPAFGQTSTSSFSFGQAQPQQAPQTSLPAFGQTSTSSFSFGQTQPQQAAAPSFGGFGGTVQATQAPSFNFGQTTTTQAPSFNFGQNTQTTQAPSLFGSATPAFSGFGTTTSSFGQPNAFSGFGQQQQQLQQQQQQQALSPDEVFSQAIFNVSIYGDERDTVLARWNYLQALFGTGKAMYSQSQPPVDISPQNYLCRFKSMSYSKVPGKDNKLGFVAIKFNKPLSQLKDQELQLIPKLSQIFGSKPNLMIHIDSMKSLSDTATQVVIYIEEKQQNSTETKRIPATETSAFLNQSHLKFQITPLGIEEVYPIIPPDDDQLKQYMDSPPKGVDARMWRQAISDNPDSKKFIPVPLVGFNDLKGRLACQENETSNHMNYLSKLEKDISELKLRHTNTTSKITEQRRKLAELSHRILRIIVKQESTRKAGLALTPDEELIKTKLENMHALVSAPTQFKGKLNELLAQMRMQRSQWAACGTSEYTLDKDSSDEMKNFLSMQQKAMELLIETVNKDMKDLKTINEGMNRMNTGVIN</sequence>
<evidence type="ECO:0000256" key="1">
    <source>
        <dbReference type="ARBA" id="ARBA00004567"/>
    </source>
</evidence>
<dbReference type="FunFam" id="1.20.5.490:FF:000003">
    <property type="entry name" value="nucleoporin p54 isoform X1"/>
    <property type="match status" value="1"/>
</dbReference>
<dbReference type="InterPro" id="IPR024864">
    <property type="entry name" value="Nup54/Nup57/Nup44"/>
</dbReference>
<feature type="region of interest" description="Disordered" evidence="10">
    <location>
        <begin position="172"/>
        <end position="191"/>
    </location>
</feature>
<evidence type="ECO:0000256" key="5">
    <source>
        <dbReference type="ARBA" id="ARBA00022927"/>
    </source>
</evidence>
<proteinExistence type="inferred from homology"/>
<feature type="compositionally biased region" description="Polar residues" evidence="10">
    <location>
        <begin position="125"/>
        <end position="148"/>
    </location>
</feature>
<keyword evidence="8" id="KW-0539">Nucleus</keyword>
<evidence type="ECO:0000256" key="10">
    <source>
        <dbReference type="SAM" id="MobiDB-lite"/>
    </source>
</evidence>
<feature type="compositionally biased region" description="Polar residues" evidence="10">
    <location>
        <begin position="44"/>
        <end position="56"/>
    </location>
</feature>
<dbReference type="GO" id="GO:0036228">
    <property type="term" value="P:protein localization to nuclear inner membrane"/>
    <property type="evidence" value="ECO:0007669"/>
    <property type="project" value="TreeGrafter"/>
</dbReference>
<keyword evidence="6" id="KW-0811">Translocation</keyword>
<keyword evidence="3" id="KW-0677">Repeat</keyword>
<dbReference type="GO" id="GO:0006607">
    <property type="term" value="P:NLS-bearing protein import into nucleus"/>
    <property type="evidence" value="ECO:0007669"/>
    <property type="project" value="TreeGrafter"/>
</dbReference>
<comment type="subcellular location">
    <subcellularLocation>
        <location evidence="1">Nucleus</location>
        <location evidence="1">Nuclear pore complex</location>
    </subcellularLocation>
</comment>
<evidence type="ECO:0000256" key="4">
    <source>
        <dbReference type="ARBA" id="ARBA00022816"/>
    </source>
</evidence>
<evidence type="ECO:0000313" key="14">
    <source>
        <dbReference type="Proteomes" id="UP001153620"/>
    </source>
</evidence>